<evidence type="ECO:0008006" key="3">
    <source>
        <dbReference type="Google" id="ProtNLM"/>
    </source>
</evidence>
<organism evidence="1 2">
    <name type="scientific">Tepidibacter thalassicus DSM 15285</name>
    <dbReference type="NCBI Taxonomy" id="1123350"/>
    <lineage>
        <taxon>Bacteria</taxon>
        <taxon>Bacillati</taxon>
        <taxon>Bacillota</taxon>
        <taxon>Clostridia</taxon>
        <taxon>Peptostreptococcales</taxon>
        <taxon>Peptostreptococcaceae</taxon>
        <taxon>Tepidibacter</taxon>
    </lineage>
</organism>
<dbReference type="AlphaFoldDB" id="A0A1M5SU81"/>
<evidence type="ECO:0000313" key="2">
    <source>
        <dbReference type="Proteomes" id="UP000242520"/>
    </source>
</evidence>
<dbReference type="Proteomes" id="UP000242520">
    <property type="component" value="Unassembled WGS sequence"/>
</dbReference>
<dbReference type="EMBL" id="FQXH01000024">
    <property type="protein sequence ID" value="SHH42062.1"/>
    <property type="molecule type" value="Genomic_DNA"/>
</dbReference>
<dbReference type="STRING" id="1123350.SAMN02744040_01910"/>
<protein>
    <recommendedName>
        <fullName evidence="3">DUF2922 domain-containing protein</fullName>
    </recommendedName>
</protein>
<dbReference type="OrthoDB" id="9795264at2"/>
<gene>
    <name evidence="1" type="ORF">SAMN02744040_01910</name>
</gene>
<sequence>MAKKLLMTFENELGKKVSISIDDPREDITSDEVKTVMNDIVTKNIFTSSGGDLKKVDSAKIVETDITEFEYNN</sequence>
<keyword evidence="2" id="KW-1185">Reference proteome</keyword>
<dbReference type="Pfam" id="PF11148">
    <property type="entry name" value="DUF2922"/>
    <property type="match status" value="1"/>
</dbReference>
<accession>A0A1M5SU81</accession>
<evidence type="ECO:0000313" key="1">
    <source>
        <dbReference type="EMBL" id="SHH42062.1"/>
    </source>
</evidence>
<dbReference type="RefSeq" id="WP_072725888.1">
    <property type="nucleotide sequence ID" value="NZ_FQXH01000024.1"/>
</dbReference>
<proteinExistence type="predicted"/>
<name>A0A1M5SU81_9FIRM</name>
<reference evidence="2" key="1">
    <citation type="submission" date="2016-11" db="EMBL/GenBank/DDBJ databases">
        <authorList>
            <person name="Varghese N."/>
            <person name="Submissions S."/>
        </authorList>
    </citation>
    <scope>NUCLEOTIDE SEQUENCE [LARGE SCALE GENOMIC DNA]</scope>
    <source>
        <strain evidence="2">DSM 15285</strain>
    </source>
</reference>
<dbReference type="InterPro" id="IPR021321">
    <property type="entry name" value="DUF2922"/>
</dbReference>